<name>A0ABR4PMG8_9HELO</name>
<keyword evidence="3" id="KW-1185">Reference proteome</keyword>
<dbReference type="InterPro" id="IPR036928">
    <property type="entry name" value="AS_sf"/>
</dbReference>
<dbReference type="InterPro" id="IPR023631">
    <property type="entry name" value="Amidase_dom"/>
</dbReference>
<dbReference type="PANTHER" id="PTHR42678">
    <property type="entry name" value="AMIDASE"/>
    <property type="match status" value="1"/>
</dbReference>
<reference evidence="2 3" key="1">
    <citation type="submission" date="2024-06" db="EMBL/GenBank/DDBJ databases">
        <title>Complete genome of Phlyctema vagabunda strain 19-DSS-EL-015.</title>
        <authorList>
            <person name="Fiorenzani C."/>
        </authorList>
    </citation>
    <scope>NUCLEOTIDE SEQUENCE [LARGE SCALE GENOMIC DNA]</scope>
    <source>
        <strain evidence="2 3">19-DSS-EL-015</strain>
    </source>
</reference>
<dbReference type="EMBL" id="JBFCZG010000003">
    <property type="protein sequence ID" value="KAL3424524.1"/>
    <property type="molecule type" value="Genomic_DNA"/>
</dbReference>
<dbReference type="Pfam" id="PF01425">
    <property type="entry name" value="Amidase"/>
    <property type="match status" value="1"/>
</dbReference>
<dbReference type="SUPFAM" id="SSF75304">
    <property type="entry name" value="Amidase signature (AS) enzymes"/>
    <property type="match status" value="1"/>
</dbReference>
<feature type="domain" description="Amidase" evidence="1">
    <location>
        <begin position="36"/>
        <end position="442"/>
    </location>
</feature>
<evidence type="ECO:0000259" key="1">
    <source>
        <dbReference type="Pfam" id="PF01425"/>
    </source>
</evidence>
<accession>A0ABR4PMG8</accession>
<dbReference type="Proteomes" id="UP001629113">
    <property type="component" value="Unassembled WGS sequence"/>
</dbReference>
<evidence type="ECO:0000313" key="2">
    <source>
        <dbReference type="EMBL" id="KAL3424524.1"/>
    </source>
</evidence>
<organism evidence="2 3">
    <name type="scientific">Phlyctema vagabunda</name>
    <dbReference type="NCBI Taxonomy" id="108571"/>
    <lineage>
        <taxon>Eukaryota</taxon>
        <taxon>Fungi</taxon>
        <taxon>Dikarya</taxon>
        <taxon>Ascomycota</taxon>
        <taxon>Pezizomycotina</taxon>
        <taxon>Leotiomycetes</taxon>
        <taxon>Helotiales</taxon>
        <taxon>Dermateaceae</taxon>
        <taxon>Phlyctema</taxon>
    </lineage>
</organism>
<dbReference type="Gene3D" id="3.90.1300.10">
    <property type="entry name" value="Amidase signature (AS) domain"/>
    <property type="match status" value="1"/>
</dbReference>
<protein>
    <submittedName>
        <fullName evidence="2">Amidase</fullName>
    </submittedName>
</protein>
<evidence type="ECO:0000313" key="3">
    <source>
        <dbReference type="Proteomes" id="UP001629113"/>
    </source>
</evidence>
<comment type="caution">
    <text evidence="2">The sequence shown here is derived from an EMBL/GenBank/DDBJ whole genome shotgun (WGS) entry which is preliminary data.</text>
</comment>
<proteinExistence type="predicted"/>
<gene>
    <name evidence="2" type="ORF">PVAG01_03805</name>
</gene>
<dbReference type="PANTHER" id="PTHR42678:SF34">
    <property type="entry name" value="OS04G0183300 PROTEIN"/>
    <property type="match status" value="1"/>
</dbReference>
<sequence length="534" mass="57780">MIFYPNDSTAIYPDLLEIDVEEIIVGLESEFWTSVDLINAYTQRIREVSWLNAVTEINPDASSIAQTLDAERSAGHLRGILHGVPILIKNNIATMDKMNNTAGSYSLLGATVPRDSTVVAKLRAAGLIILGKANMSQWAQFRSSKINTTSGWSAYGGQVTGAYYPNMSPSGSSSGSSVATSIGLAMAALGTETDGSIVVPCSVSNLVGIKPTVGLTSRSLIIPLSEHQDSVGPIARSVKDAAYILSIIAGKDHFDNYTSAQPFNVPPDYTQALDLAALKNARIGVPRNAMDREENAIRRPVLNAFEKAIQIIQGAGATVVENTNFSAWDEYVIDSRAPLGNKSIVLGADFVSDLGQYLSQLTSNPQNITSLADVSAFTQNSPSEQHSTHDTSSWDQALALKFDNNDAHFWQSYQHRLYFGGEGGVVGALEKYNLDALIMPTDYSPDLPAAAGLPVITVPLGFYPSDYPIYKDPNGLVIIGPNIPFGISFLGRKWSEEKLIGLAYAYEQITHTRQKRNPVILPKTQITDVLKSYI</sequence>